<sequence>MKSTISTHAQGTLEWKQDRAGRATGSRAKDILASIKSGEAAARRDYRIQLGLERLTGMPADDFFVSKEMMWGTEQEPFARMAYEEKTGLIVQECGFICLTDFMAGCSVDGFIEFEGRKGVWEAKCPKSSTHLGYLEADRLPPEHAPQILHNLWATDAEFADFVSFDPRMPEHLQLFIHRVERNEKAISDYEAEVVDFLLGVDEMVLRLMEKAA</sequence>
<dbReference type="EMBL" id="CP024767">
    <property type="protein sequence ID" value="QAY85362.1"/>
    <property type="molecule type" value="Genomic_DNA"/>
</dbReference>
<name>A0A4P6G754_9PSED</name>
<dbReference type="Pfam" id="PF09588">
    <property type="entry name" value="YqaJ"/>
    <property type="match status" value="1"/>
</dbReference>
<gene>
    <name evidence="2" type="ORF">CUN61_15785</name>
</gene>
<evidence type="ECO:0000313" key="3">
    <source>
        <dbReference type="Proteomes" id="UP000291121"/>
    </source>
</evidence>
<dbReference type="SUPFAM" id="SSF52980">
    <property type="entry name" value="Restriction endonuclease-like"/>
    <property type="match status" value="1"/>
</dbReference>
<evidence type="ECO:0000259" key="1">
    <source>
        <dbReference type="Pfam" id="PF09588"/>
    </source>
</evidence>
<evidence type="ECO:0000313" key="2">
    <source>
        <dbReference type="EMBL" id="QAY85362.1"/>
    </source>
</evidence>
<dbReference type="Gene3D" id="3.90.320.10">
    <property type="match status" value="1"/>
</dbReference>
<dbReference type="AlphaFoldDB" id="A0A4P6G754"/>
<organism evidence="2 3">
    <name type="scientific">Pseudomonas arsenicoxydans</name>
    <dbReference type="NCBI Taxonomy" id="702115"/>
    <lineage>
        <taxon>Bacteria</taxon>
        <taxon>Pseudomonadati</taxon>
        <taxon>Pseudomonadota</taxon>
        <taxon>Gammaproteobacteria</taxon>
        <taxon>Pseudomonadales</taxon>
        <taxon>Pseudomonadaceae</taxon>
        <taxon>Pseudomonas</taxon>
    </lineage>
</organism>
<feature type="domain" description="YqaJ viral recombinase" evidence="1">
    <location>
        <begin position="14"/>
        <end position="158"/>
    </location>
</feature>
<dbReference type="CDD" id="cd22343">
    <property type="entry name" value="PDDEXK_lambda_exonuclease-like"/>
    <property type="match status" value="1"/>
</dbReference>
<dbReference type="PANTHER" id="PTHR46609">
    <property type="entry name" value="EXONUCLEASE, PHAGE-TYPE/RECB, C-TERMINAL DOMAIN-CONTAINING PROTEIN"/>
    <property type="match status" value="1"/>
</dbReference>
<dbReference type="InterPro" id="IPR011335">
    <property type="entry name" value="Restrct_endonuc-II-like"/>
</dbReference>
<reference evidence="2 3" key="1">
    <citation type="submission" date="2017-11" db="EMBL/GenBank/DDBJ databases">
        <title>Genome sequence of Pseudomonas arsenicoxydans ACM1.</title>
        <authorList>
            <person name="Nascimento F.X."/>
        </authorList>
    </citation>
    <scope>NUCLEOTIDE SEQUENCE [LARGE SCALE GENOMIC DNA]</scope>
    <source>
        <strain evidence="2 3">ACM1</strain>
    </source>
</reference>
<dbReference type="InterPro" id="IPR051703">
    <property type="entry name" value="NF-kappa-B_Signaling_Reg"/>
</dbReference>
<protein>
    <submittedName>
        <fullName evidence="2">Exonuclease</fullName>
    </submittedName>
</protein>
<dbReference type="RefSeq" id="WP_208667545.1">
    <property type="nucleotide sequence ID" value="NZ_CP024767.1"/>
</dbReference>
<dbReference type="PANTHER" id="PTHR46609:SF6">
    <property type="entry name" value="EXONUCLEASE, PHAGE-TYPE_RECB, C-TERMINAL DOMAIN-CONTAINING PROTEIN-RELATED"/>
    <property type="match status" value="1"/>
</dbReference>
<dbReference type="InterPro" id="IPR019080">
    <property type="entry name" value="YqaJ_viral_recombinase"/>
</dbReference>
<keyword evidence="2" id="KW-0540">Nuclease</keyword>
<dbReference type="GO" id="GO:0004527">
    <property type="term" value="F:exonuclease activity"/>
    <property type="evidence" value="ECO:0007669"/>
    <property type="project" value="UniProtKB-KW"/>
</dbReference>
<accession>A0A4P6G754</accession>
<proteinExistence type="predicted"/>
<dbReference type="Proteomes" id="UP000291121">
    <property type="component" value="Chromosome"/>
</dbReference>
<keyword evidence="2" id="KW-0269">Exonuclease</keyword>
<keyword evidence="2" id="KW-0378">Hydrolase</keyword>
<keyword evidence="3" id="KW-1185">Reference proteome</keyword>
<dbReference type="InterPro" id="IPR011604">
    <property type="entry name" value="PDDEXK-like_dom_sf"/>
</dbReference>